<evidence type="ECO:0000313" key="1">
    <source>
        <dbReference type="EMBL" id="KAJ9600543.1"/>
    </source>
</evidence>
<accession>A0AAD8AJX9</accession>
<dbReference type="Proteomes" id="UP001233999">
    <property type="component" value="Unassembled WGS sequence"/>
</dbReference>
<reference evidence="1" key="2">
    <citation type="submission" date="2023-05" db="EMBL/GenBank/DDBJ databases">
        <authorList>
            <person name="Fouks B."/>
        </authorList>
    </citation>
    <scope>NUCLEOTIDE SEQUENCE</scope>
    <source>
        <strain evidence="1">Stay&amp;Tobe</strain>
        <tissue evidence="1">Testes</tissue>
    </source>
</reference>
<dbReference type="AlphaFoldDB" id="A0AAD8AJX9"/>
<protein>
    <submittedName>
        <fullName evidence="1">Uncharacterized protein</fullName>
    </submittedName>
</protein>
<keyword evidence="2" id="KW-1185">Reference proteome</keyword>
<sequence length="57" mass="6846">PEPQLITQPKLLLTHPRVRIRPRSANADIHKNEDSRFLWNQRKQTEYQFPQSIIPNK</sequence>
<name>A0AAD8AJX9_DIPPU</name>
<gene>
    <name evidence="1" type="ORF">L9F63_026319</name>
</gene>
<feature type="non-terminal residue" evidence="1">
    <location>
        <position position="1"/>
    </location>
</feature>
<feature type="non-terminal residue" evidence="1">
    <location>
        <position position="57"/>
    </location>
</feature>
<comment type="caution">
    <text evidence="1">The sequence shown here is derived from an EMBL/GenBank/DDBJ whole genome shotgun (WGS) entry which is preliminary data.</text>
</comment>
<reference evidence="1" key="1">
    <citation type="journal article" date="2023" name="IScience">
        <title>Live-bearing cockroach genome reveals convergent evolutionary mechanisms linked to viviparity in insects and beyond.</title>
        <authorList>
            <person name="Fouks B."/>
            <person name="Harrison M.C."/>
            <person name="Mikhailova A.A."/>
            <person name="Marchal E."/>
            <person name="English S."/>
            <person name="Carruthers M."/>
            <person name="Jennings E.C."/>
            <person name="Chiamaka E.L."/>
            <person name="Frigard R.A."/>
            <person name="Pippel M."/>
            <person name="Attardo G.M."/>
            <person name="Benoit J.B."/>
            <person name="Bornberg-Bauer E."/>
            <person name="Tobe S.S."/>
        </authorList>
    </citation>
    <scope>NUCLEOTIDE SEQUENCE</scope>
    <source>
        <strain evidence="1">Stay&amp;Tobe</strain>
    </source>
</reference>
<organism evidence="1 2">
    <name type="scientific">Diploptera punctata</name>
    <name type="common">Pacific beetle cockroach</name>
    <dbReference type="NCBI Taxonomy" id="6984"/>
    <lineage>
        <taxon>Eukaryota</taxon>
        <taxon>Metazoa</taxon>
        <taxon>Ecdysozoa</taxon>
        <taxon>Arthropoda</taxon>
        <taxon>Hexapoda</taxon>
        <taxon>Insecta</taxon>
        <taxon>Pterygota</taxon>
        <taxon>Neoptera</taxon>
        <taxon>Polyneoptera</taxon>
        <taxon>Dictyoptera</taxon>
        <taxon>Blattodea</taxon>
        <taxon>Blaberoidea</taxon>
        <taxon>Blaberidae</taxon>
        <taxon>Diplopterinae</taxon>
        <taxon>Diploptera</taxon>
    </lineage>
</organism>
<proteinExistence type="predicted"/>
<evidence type="ECO:0000313" key="2">
    <source>
        <dbReference type="Proteomes" id="UP001233999"/>
    </source>
</evidence>
<dbReference type="EMBL" id="JASPKZ010000354">
    <property type="protein sequence ID" value="KAJ9600543.1"/>
    <property type="molecule type" value="Genomic_DNA"/>
</dbReference>